<proteinExistence type="predicted"/>
<feature type="transmembrane region" description="Helical" evidence="1">
    <location>
        <begin position="144"/>
        <end position="168"/>
    </location>
</feature>
<gene>
    <name evidence="2" type="ORF">HMPREF3230_00739</name>
</gene>
<organism evidence="2 3">
    <name type="scientific">Gardnerella vaginalis</name>
    <dbReference type="NCBI Taxonomy" id="2702"/>
    <lineage>
        <taxon>Bacteria</taxon>
        <taxon>Bacillati</taxon>
        <taxon>Actinomycetota</taxon>
        <taxon>Actinomycetes</taxon>
        <taxon>Bifidobacteriales</taxon>
        <taxon>Bifidobacteriaceae</taxon>
        <taxon>Gardnerella</taxon>
    </lineage>
</organism>
<evidence type="ECO:0000313" key="2">
    <source>
        <dbReference type="EMBL" id="KXI17116.1"/>
    </source>
</evidence>
<dbReference type="AlphaFoldDB" id="A0A135Z652"/>
<dbReference type="Proteomes" id="UP000070505">
    <property type="component" value="Unassembled WGS sequence"/>
</dbReference>
<accession>A0A135Z652</accession>
<keyword evidence="1" id="KW-0472">Membrane</keyword>
<evidence type="ECO:0000256" key="1">
    <source>
        <dbReference type="SAM" id="Phobius"/>
    </source>
</evidence>
<dbReference type="EMBL" id="LSRC01000032">
    <property type="protein sequence ID" value="KXI17116.1"/>
    <property type="molecule type" value="Genomic_DNA"/>
</dbReference>
<feature type="transmembrane region" description="Helical" evidence="1">
    <location>
        <begin position="60"/>
        <end position="82"/>
    </location>
</feature>
<evidence type="ECO:0000313" key="3">
    <source>
        <dbReference type="Proteomes" id="UP000070505"/>
    </source>
</evidence>
<feature type="transmembrane region" description="Helical" evidence="1">
    <location>
        <begin position="276"/>
        <end position="297"/>
    </location>
</feature>
<feature type="transmembrane region" description="Helical" evidence="1">
    <location>
        <begin position="214"/>
        <end position="235"/>
    </location>
</feature>
<reference evidence="2 3" key="1">
    <citation type="submission" date="2016-02" db="EMBL/GenBank/DDBJ databases">
        <authorList>
            <person name="Wen L."/>
            <person name="He K."/>
            <person name="Yang H."/>
        </authorList>
    </citation>
    <scope>NUCLEOTIDE SEQUENCE [LARGE SCALE GENOMIC DNA]</scope>
    <source>
        <strain evidence="2 3">CMW7778B</strain>
    </source>
</reference>
<name>A0A135Z652_GARVA</name>
<protein>
    <submittedName>
        <fullName evidence="2">Uncharacterized protein</fullName>
    </submittedName>
</protein>
<feature type="transmembrane region" description="Helical" evidence="1">
    <location>
        <begin position="188"/>
        <end position="207"/>
    </location>
</feature>
<keyword evidence="1" id="KW-1133">Transmembrane helix</keyword>
<comment type="caution">
    <text evidence="2">The sequence shown here is derived from an EMBL/GenBank/DDBJ whole genome shotgun (WGS) entry which is preliminary data.</text>
</comment>
<sequence>MNIDEYKKDYETESKVALQTSETLETTDSINATENLNSTDSTNSTDSINATIKALTTRDYIIRSSVRVIAIVASIYGMAASWQGWLSLSYFTNLSNLMICLALAGSFIWDTYSISNCKNDITCKINTEIRDETKTWKDTKTNAWYIFKFMMTISIAVTFTLYLCFLAPTNKLGFIGAYMSNGASSLCVHFITPLLAILDFILFDYLFRSKRYHVLFATIPPLAYVAFSVFLGKVVGVRWGEHAMIAPYNFLNYGAKAGWFGFAPDTFNATTLGIGVAYLLVIFTLIFICLGLVFLSVKDCRARKMK</sequence>
<keyword evidence="1" id="KW-0812">Transmembrane</keyword>
<dbReference type="PATRIC" id="fig|2702.101.peg.722"/>
<feature type="transmembrane region" description="Helical" evidence="1">
    <location>
        <begin position="88"/>
        <end position="109"/>
    </location>
</feature>